<dbReference type="PANTHER" id="PTHR15722">
    <property type="entry name" value="IFT140/172-RELATED"/>
    <property type="match status" value="1"/>
</dbReference>
<evidence type="ECO:0000259" key="11">
    <source>
        <dbReference type="Pfam" id="PF23383"/>
    </source>
</evidence>
<dbReference type="InterPro" id="IPR056154">
    <property type="entry name" value="Beta-prop_IFT140_1st"/>
</dbReference>
<evidence type="ECO:0000313" key="16">
    <source>
        <dbReference type="Proteomes" id="UP001460270"/>
    </source>
</evidence>
<dbReference type="GO" id="GO:0030991">
    <property type="term" value="C:intraciliary transport particle A"/>
    <property type="evidence" value="ECO:0007669"/>
    <property type="project" value="TreeGrafter"/>
</dbReference>
<evidence type="ECO:0000256" key="8">
    <source>
        <dbReference type="SAM" id="Coils"/>
    </source>
</evidence>
<feature type="domain" description="DUF4472" evidence="10">
    <location>
        <begin position="1441"/>
        <end position="1547"/>
    </location>
</feature>
<dbReference type="InterPro" id="IPR001680">
    <property type="entry name" value="WD40_rpt"/>
</dbReference>
<keyword evidence="4" id="KW-0802">TPR repeat</keyword>
<comment type="subcellular location">
    <subcellularLocation>
        <location evidence="1">Cell projection</location>
        <location evidence="1">Cilium</location>
    </subcellularLocation>
</comment>
<dbReference type="GO" id="GO:0036064">
    <property type="term" value="C:ciliary basal body"/>
    <property type="evidence" value="ECO:0007669"/>
    <property type="project" value="TreeGrafter"/>
</dbReference>
<feature type="domain" description="IF140/IFT172/WDR19 TPR" evidence="14">
    <location>
        <begin position="721"/>
        <end position="1206"/>
    </location>
</feature>
<dbReference type="GO" id="GO:0005930">
    <property type="term" value="C:axoneme"/>
    <property type="evidence" value="ECO:0007669"/>
    <property type="project" value="TreeGrafter"/>
</dbReference>
<dbReference type="Pfam" id="PF24762">
    <property type="entry name" value="TPR_IF140-IFT172"/>
    <property type="match status" value="1"/>
</dbReference>
<feature type="coiled-coil region" evidence="8">
    <location>
        <begin position="1540"/>
        <end position="1574"/>
    </location>
</feature>
<evidence type="ECO:0000256" key="3">
    <source>
        <dbReference type="ARBA" id="ARBA00022737"/>
    </source>
</evidence>
<keyword evidence="16" id="KW-1185">Reference proteome</keyword>
<dbReference type="FunFam" id="1.25.40.470:FF:000010">
    <property type="entry name" value="Intraflagellar transport 140 homolog (Chlamydomonas)"/>
    <property type="match status" value="1"/>
</dbReference>
<dbReference type="Gene3D" id="2.130.10.10">
    <property type="entry name" value="YVTN repeat-like/Quinoprotein amine dehydrogenase"/>
    <property type="match status" value="1"/>
</dbReference>
<dbReference type="FunFam" id="1.25.40.470:FF:000011">
    <property type="entry name" value="Intraflagellar transport protein 140"/>
    <property type="match status" value="1"/>
</dbReference>
<evidence type="ECO:0000256" key="5">
    <source>
        <dbReference type="ARBA" id="ARBA00023069"/>
    </source>
</evidence>
<protein>
    <recommendedName>
        <fullName evidence="17">Intraflagellar transport 140 homolog (Chlamydomonas)</fullName>
    </recommendedName>
</protein>
<reference evidence="16" key="1">
    <citation type="submission" date="2024-04" db="EMBL/GenBank/DDBJ databases">
        <title>Salinicola lusitanus LLJ914,a marine bacterium isolated from the Okinawa Trough.</title>
        <authorList>
            <person name="Li J."/>
        </authorList>
    </citation>
    <scope>NUCLEOTIDE SEQUENCE [LARGE SCALE GENOMIC DNA]</scope>
</reference>
<dbReference type="InterPro" id="IPR011990">
    <property type="entry name" value="TPR-like_helical_dom_sf"/>
</dbReference>
<dbReference type="SUPFAM" id="SSF101908">
    <property type="entry name" value="Putative isomerase YbhE"/>
    <property type="match status" value="1"/>
</dbReference>
<gene>
    <name evidence="15" type="ORF">WMY93_011013</name>
</gene>
<evidence type="ECO:0000259" key="13">
    <source>
        <dbReference type="Pfam" id="PF24760"/>
    </source>
</evidence>
<accession>A0AAW0PI01</accession>
<dbReference type="GO" id="GO:0035721">
    <property type="term" value="P:intraciliary retrograde transport"/>
    <property type="evidence" value="ECO:0007669"/>
    <property type="project" value="TreeGrafter"/>
</dbReference>
<dbReference type="InterPro" id="IPR056155">
    <property type="entry name" value="Beta-prop_IFT140_2nd"/>
</dbReference>
<evidence type="ECO:0008006" key="17">
    <source>
        <dbReference type="Google" id="ProtNLM"/>
    </source>
</evidence>
<dbReference type="EMBL" id="JBBPFD010000007">
    <property type="protein sequence ID" value="KAK7919729.1"/>
    <property type="molecule type" value="Genomic_DNA"/>
</dbReference>
<evidence type="ECO:0000256" key="1">
    <source>
        <dbReference type="ARBA" id="ARBA00004138"/>
    </source>
</evidence>
<keyword evidence="3" id="KW-0677">Repeat</keyword>
<evidence type="ECO:0000313" key="15">
    <source>
        <dbReference type="EMBL" id="KAK7919729.1"/>
    </source>
</evidence>
<evidence type="ECO:0000256" key="4">
    <source>
        <dbReference type="ARBA" id="ARBA00022803"/>
    </source>
</evidence>
<dbReference type="InterPro" id="IPR036322">
    <property type="entry name" value="WD40_repeat_dom_sf"/>
</dbReference>
<name>A0AAW0PI01_9GOBI</name>
<dbReference type="PANTHER" id="PTHR15722:SF7">
    <property type="entry name" value="INTRAFLAGELLAR TRANSPORT PROTEIN 140 HOMOLOG"/>
    <property type="match status" value="1"/>
</dbReference>
<evidence type="ECO:0000256" key="9">
    <source>
        <dbReference type="SAM" id="MobiDB-lite"/>
    </source>
</evidence>
<sequence length="1955" mass="221541">MAVYFDHPIDAPDNSGAPIKLSWHPVSPILAVTSSNPSFGSAVDVYMQQGDLVERCHLERPCQPSVVRWHPIKPVLAVGWENGEVVLLTYPSGDHTTLPSTHLVSCTLLEWSGFGSRLVTGDQGDSNALDKFGWNKAPLKIGPQEELTFYVSTTYGTVYAVDEHGKSSELLSVEGAIKHLYYFDKRDVLVVITEAMMLSQYSLGPPGGAQEFSKVKLSSKSRPDNIAWTDAGLLITTSGDQMIRLWDLERDDNYVLSLEEAVGFEKDEVVNCVAYCSAKELLAAGTSCGRIAMWKMILHVKTDNKIQWKLQAPTEIQGNVTQLKWSSTLNLLAANNAHTVLILSEHLMSAHFSQQVAAVQLSPTQLSVSQFNPQVHLTLQSDSHIRGICGTKESIIVWSGKQITVYEILGTALRNTGSFTCDSHVVAVHGENLYTVEPNRVQIRTPQGTVKQLLTFSKSEGNPVLLSVCQSFLVVGTDTAHIRVFDLSRRDAKAHSSAKNLAEFIPNLGTLSSVKCNANGSQVSILIARANGRPDHKVYFYDVEMDTITHFDFFSGRPSSGITPSEEGERQQFEETELSGRCPISHFWDESEPRLFVCETAPISSESSAFVPLDEADVSVVTLFCTQEHGLLLHDCYLRPAGLQSLLAMDVPYYYFICKPGEENLAHQPEAESPNHHQSSTSPTAPKMVSRRVLRDFVGMENCEKTTRDAMLNFSFYLTIGDMDEAFKSIKLIKSAAVWENMARMCVKTRRLDVARVCLGNMGNPRAAKALREAEAAPELEAQVAMLAIQLGMVEDAEKLYKSCQRYDLLNNFYQASGQWVKALELAETLDRIHLRTTYYNYAKYLESAGNKAQAITFFEKSDSHRVEVPRMLQDDTSSLEIYVNKMRDKNIYKWWAQYLESQSDMDAALHYYELAQDYLSLVRVFCYMGNIQKASEIANDTGDRAASYHLARHYEGHDDIKQAVHFYTRAQAYNNAIRLCKENSLDDQLMNLALLSNPEDMMEAACYYEEKGTHMDRAVALYHKAGYVSKALELAFATEQFSALQLIAESLNEGSDPALLARCSDFFITHSRYEKAVELLVAAKKYQEALELCVTQNLAITEELAEKMTVTDLKDISAVERKELLEKIADCCMRQGNYHLAARNYAQAGNRLKAMRVLLKSGDTEKIVFFANVSRQKDLFIMAANYLQSLDWRKNPEILKTIIGFYTRGKAPELLAGFYEACAQVEIDDYQNYEKALDALAEAHKCLSKAKDTSGKQEDMQHKITLIKKFVHARRLYAENAEEAVRVCEALLEEPDLDPAVRVGDAFGFLVDHYCQQGQYQVAYHRLEELQKQLPSQNLRYYISPTSLEALQREMGLILDHSEQKVIMKDDDESEDKWMKMDAQEQPLLTKQDRIQSLTQVNIELSDKNEHLFTKVGFLEDRLSHLTLSNSELSTMLVQSEEEKLRLSKDLVEEKMQNNKMMEKFGEELMNLKDKLLNQGSSITQLEMERDKLKWELQAAEARLTLGEQSGREMTHDYTHLKNNYQNLMQAHHKELSHNEELSAELLALAQAQDALRSQLEEQQQTVQTTTEDLHTELDRVKTLVSRMAREREKPEDLVALDKEQKTLGENLIGNQDEMKTMMEDLKKAYEEQQQKLEEKIQALDNENKMEIYRAQQKIIQQTEANHFSQSHMREMEEENSQLQLRLKELNEEYRARLNCYIKDLAVIILCPLNKKSNMCSNCSCVCVLGVHGWTRRVKKSPNVGKMKRYVDNMLQDMRSSFRVREEQLATAARVYKKRLHRITNTHHALLEAYRTQREQILAKPDLGLKAGPPESSFDLDPGELKSELQHLHQDKARLELQLQTTIGQATTNPIQTQAASQEVPQKCGESWTDIRKQLKDMTESTLANFEKERVLLITRATMAEAQVAEMQEYIDKQLDGYKKKPSSIGKQDGGSEAHQSLANSNSNSKCSLY</sequence>
<feature type="repeat" description="WD" evidence="7">
    <location>
        <begin position="230"/>
        <end position="256"/>
    </location>
</feature>
<evidence type="ECO:0000256" key="7">
    <source>
        <dbReference type="PROSITE-ProRule" id="PRU00221"/>
    </source>
</evidence>
<feature type="domain" description="IF140 C-terminal TPR" evidence="13">
    <location>
        <begin position="1214"/>
        <end position="1332"/>
    </location>
</feature>
<feature type="domain" description="IFT140 first beta-propeller" evidence="11">
    <location>
        <begin position="2"/>
        <end position="123"/>
    </location>
</feature>
<dbReference type="InterPro" id="IPR015943">
    <property type="entry name" value="WD40/YVTN_repeat-like_dom_sf"/>
</dbReference>
<comment type="caution">
    <text evidence="15">The sequence shown here is derived from an EMBL/GenBank/DDBJ whole genome shotgun (WGS) entry which is preliminary data.</text>
</comment>
<evidence type="ECO:0000256" key="2">
    <source>
        <dbReference type="ARBA" id="ARBA00022574"/>
    </source>
</evidence>
<keyword evidence="8" id="KW-0175">Coiled coil</keyword>
<evidence type="ECO:0000256" key="6">
    <source>
        <dbReference type="ARBA" id="ARBA00023273"/>
    </source>
</evidence>
<keyword evidence="2 7" id="KW-0853">WD repeat</keyword>
<organism evidence="15 16">
    <name type="scientific">Mugilogobius chulae</name>
    <name type="common">yellowstripe goby</name>
    <dbReference type="NCBI Taxonomy" id="88201"/>
    <lineage>
        <taxon>Eukaryota</taxon>
        <taxon>Metazoa</taxon>
        <taxon>Chordata</taxon>
        <taxon>Craniata</taxon>
        <taxon>Vertebrata</taxon>
        <taxon>Euteleostomi</taxon>
        <taxon>Actinopterygii</taxon>
        <taxon>Neopterygii</taxon>
        <taxon>Teleostei</taxon>
        <taxon>Neoteleostei</taxon>
        <taxon>Acanthomorphata</taxon>
        <taxon>Gobiaria</taxon>
        <taxon>Gobiiformes</taxon>
        <taxon>Gobioidei</taxon>
        <taxon>Gobiidae</taxon>
        <taxon>Gobionellinae</taxon>
        <taxon>Mugilogobius</taxon>
    </lineage>
</organism>
<dbReference type="Gene3D" id="1.25.40.470">
    <property type="match status" value="2"/>
</dbReference>
<dbReference type="SUPFAM" id="SSF48452">
    <property type="entry name" value="TPR-like"/>
    <property type="match status" value="1"/>
</dbReference>
<feature type="domain" description="IFT140 first beta-propeller" evidence="11">
    <location>
        <begin position="124"/>
        <end position="346"/>
    </location>
</feature>
<dbReference type="Pfam" id="PF23385">
    <property type="entry name" value="Beta-prop_IFT140_2nd"/>
    <property type="match status" value="1"/>
</dbReference>
<dbReference type="SUPFAM" id="SSF50978">
    <property type="entry name" value="WD40 repeat-like"/>
    <property type="match status" value="1"/>
</dbReference>
<feature type="domain" description="IFT140 second beta-propeller" evidence="12">
    <location>
        <begin position="354"/>
        <end position="659"/>
    </location>
</feature>
<feature type="region of interest" description="Disordered" evidence="9">
    <location>
        <begin position="667"/>
        <end position="686"/>
    </location>
</feature>
<feature type="coiled-coil region" evidence="8">
    <location>
        <begin position="1617"/>
        <end position="1694"/>
    </location>
</feature>
<dbReference type="Pfam" id="PF24760">
    <property type="entry name" value="TPR_IF140_C"/>
    <property type="match status" value="1"/>
</dbReference>
<evidence type="ECO:0000259" key="14">
    <source>
        <dbReference type="Pfam" id="PF24762"/>
    </source>
</evidence>
<feature type="compositionally biased region" description="Polar residues" evidence="9">
    <location>
        <begin position="1939"/>
        <end position="1955"/>
    </location>
</feature>
<keyword evidence="5" id="KW-0969">Cilium</keyword>
<dbReference type="Pfam" id="PF23383">
    <property type="entry name" value="Beta-prop_IFT140_1st"/>
    <property type="match status" value="2"/>
</dbReference>
<dbReference type="PROSITE" id="PS50082">
    <property type="entry name" value="WD_REPEATS_2"/>
    <property type="match status" value="1"/>
</dbReference>
<dbReference type="InterPro" id="IPR029329">
    <property type="entry name" value="DUF4472"/>
</dbReference>
<proteinExistence type="predicted"/>
<dbReference type="InterPro" id="IPR056168">
    <property type="entry name" value="TPR_IF140/IFT172/WDR19"/>
</dbReference>
<dbReference type="Proteomes" id="UP001460270">
    <property type="component" value="Unassembled WGS sequence"/>
</dbReference>
<evidence type="ECO:0000259" key="10">
    <source>
        <dbReference type="Pfam" id="PF14739"/>
    </source>
</evidence>
<dbReference type="InterPro" id="IPR056156">
    <property type="entry name" value="TPR_IF140_C"/>
</dbReference>
<dbReference type="SMART" id="SM00320">
    <property type="entry name" value="WD40"/>
    <property type="match status" value="4"/>
</dbReference>
<dbReference type="Pfam" id="PF14739">
    <property type="entry name" value="DUF4472"/>
    <property type="match status" value="1"/>
</dbReference>
<evidence type="ECO:0000259" key="12">
    <source>
        <dbReference type="Pfam" id="PF23385"/>
    </source>
</evidence>
<feature type="region of interest" description="Disordered" evidence="9">
    <location>
        <begin position="1922"/>
        <end position="1955"/>
    </location>
</feature>
<keyword evidence="6" id="KW-0966">Cell projection</keyword>